<evidence type="ECO:0000313" key="2">
    <source>
        <dbReference type="EMBL" id="MBU2713267.1"/>
    </source>
</evidence>
<keyword evidence="1" id="KW-0472">Membrane</keyword>
<sequence length="117" mass="13216">MELSDGLMQHTVLLTDVYRQLLGSVGFLAAGLWCFSYHRRKAMLILTVSIMASRCLSSCWHIMAALVIAGHSLILMAIFTVLLIYERTCLPAETKVLSYICILMSLLLTLKFLWFSI</sequence>
<feature type="transmembrane region" description="Helical" evidence="1">
    <location>
        <begin position="20"/>
        <end position="38"/>
    </location>
</feature>
<name>A0ABS5ZGU2_9GAMM</name>
<evidence type="ECO:0000256" key="1">
    <source>
        <dbReference type="SAM" id="Phobius"/>
    </source>
</evidence>
<proteinExistence type="predicted"/>
<gene>
    <name evidence="2" type="ORF">KCG35_19545</name>
</gene>
<keyword evidence="1" id="KW-1133">Transmembrane helix</keyword>
<protein>
    <submittedName>
        <fullName evidence="2">DUF2182 domain-containing protein</fullName>
    </submittedName>
</protein>
<organism evidence="2 3">
    <name type="scientific">Zooshikella harenae</name>
    <dbReference type="NCBI Taxonomy" id="2827238"/>
    <lineage>
        <taxon>Bacteria</taxon>
        <taxon>Pseudomonadati</taxon>
        <taxon>Pseudomonadota</taxon>
        <taxon>Gammaproteobacteria</taxon>
        <taxon>Oceanospirillales</taxon>
        <taxon>Zooshikellaceae</taxon>
        <taxon>Zooshikella</taxon>
    </lineage>
</organism>
<comment type="caution">
    <text evidence="2">The sequence shown here is derived from an EMBL/GenBank/DDBJ whole genome shotgun (WGS) entry which is preliminary data.</text>
</comment>
<reference evidence="2 3" key="1">
    <citation type="submission" date="2021-04" db="EMBL/GenBank/DDBJ databases">
        <authorList>
            <person name="Pira H."/>
            <person name="Risdian C."/>
            <person name="Wink J."/>
        </authorList>
    </citation>
    <scope>NUCLEOTIDE SEQUENCE [LARGE SCALE GENOMIC DNA]</scope>
    <source>
        <strain evidence="2 3">WH53</strain>
    </source>
</reference>
<dbReference type="EMBL" id="JAGSOY010000069">
    <property type="protein sequence ID" value="MBU2713267.1"/>
    <property type="molecule type" value="Genomic_DNA"/>
</dbReference>
<feature type="transmembrane region" description="Helical" evidence="1">
    <location>
        <begin position="96"/>
        <end position="115"/>
    </location>
</feature>
<accession>A0ABS5ZGU2</accession>
<dbReference type="Pfam" id="PF09948">
    <property type="entry name" value="PpoB2"/>
    <property type="match status" value="1"/>
</dbReference>
<keyword evidence="3" id="KW-1185">Reference proteome</keyword>
<evidence type="ECO:0000313" key="3">
    <source>
        <dbReference type="Proteomes" id="UP000690515"/>
    </source>
</evidence>
<dbReference type="InterPro" id="IPR018688">
    <property type="entry name" value="PpoB2-like"/>
</dbReference>
<dbReference type="Proteomes" id="UP000690515">
    <property type="component" value="Unassembled WGS sequence"/>
</dbReference>
<keyword evidence="1" id="KW-0812">Transmembrane</keyword>
<dbReference type="RefSeq" id="WP_215821554.1">
    <property type="nucleotide sequence ID" value="NZ_JAGSOY010000069.1"/>
</dbReference>
<feature type="transmembrane region" description="Helical" evidence="1">
    <location>
        <begin position="59"/>
        <end position="84"/>
    </location>
</feature>